<dbReference type="EMBL" id="BJWL01000024">
    <property type="protein sequence ID" value="GFZ14423.1"/>
    <property type="molecule type" value="Genomic_DNA"/>
</dbReference>
<keyword evidence="2" id="KW-1185">Reference proteome</keyword>
<comment type="caution">
    <text evidence="1">The sequence shown here is derived from an EMBL/GenBank/DDBJ whole genome shotgun (WGS) entry which is preliminary data.</text>
</comment>
<gene>
    <name evidence="1" type="ORF">Acr_24g0006130</name>
</gene>
<dbReference type="Proteomes" id="UP000585474">
    <property type="component" value="Unassembled WGS sequence"/>
</dbReference>
<reference evidence="1 2" key="1">
    <citation type="submission" date="2019-07" db="EMBL/GenBank/DDBJ databases">
        <title>De Novo Assembly of kiwifruit Actinidia rufa.</title>
        <authorList>
            <person name="Sugita-Konishi S."/>
            <person name="Sato K."/>
            <person name="Mori E."/>
            <person name="Abe Y."/>
            <person name="Kisaki G."/>
            <person name="Hamano K."/>
            <person name="Suezawa K."/>
            <person name="Otani M."/>
            <person name="Fukuda T."/>
            <person name="Manabe T."/>
            <person name="Gomi K."/>
            <person name="Tabuchi M."/>
            <person name="Akimitsu K."/>
            <person name="Kataoka I."/>
        </authorList>
    </citation>
    <scope>NUCLEOTIDE SEQUENCE [LARGE SCALE GENOMIC DNA]</scope>
    <source>
        <strain evidence="2">cv. Fuchu</strain>
    </source>
</reference>
<name>A0A7J0GUG1_9ERIC</name>
<sequence>MKGERGRPGLVNGVRLMVVAHGSFGNEHVSFGGERCAPWVVDEWRTADDDLRPWVLDNERRTAGTMGR</sequence>
<dbReference type="AlphaFoldDB" id="A0A7J0GUG1"/>
<organism evidence="1 2">
    <name type="scientific">Actinidia rufa</name>
    <dbReference type="NCBI Taxonomy" id="165716"/>
    <lineage>
        <taxon>Eukaryota</taxon>
        <taxon>Viridiplantae</taxon>
        <taxon>Streptophyta</taxon>
        <taxon>Embryophyta</taxon>
        <taxon>Tracheophyta</taxon>
        <taxon>Spermatophyta</taxon>
        <taxon>Magnoliopsida</taxon>
        <taxon>eudicotyledons</taxon>
        <taxon>Gunneridae</taxon>
        <taxon>Pentapetalae</taxon>
        <taxon>asterids</taxon>
        <taxon>Ericales</taxon>
        <taxon>Actinidiaceae</taxon>
        <taxon>Actinidia</taxon>
    </lineage>
</organism>
<evidence type="ECO:0000313" key="2">
    <source>
        <dbReference type="Proteomes" id="UP000585474"/>
    </source>
</evidence>
<accession>A0A7J0GUG1</accession>
<evidence type="ECO:0000313" key="1">
    <source>
        <dbReference type="EMBL" id="GFZ14423.1"/>
    </source>
</evidence>
<proteinExistence type="predicted"/>
<protein>
    <submittedName>
        <fullName evidence="1">Uncharacterized protein</fullName>
    </submittedName>
</protein>